<sequence length="59" mass="6801">MESQRVDASGWISTLFEVDHMNMYVITIPSLLMVMFGARKFALLYFFGACMFLLLKKMG</sequence>
<keyword evidence="1" id="KW-0812">Transmembrane</keyword>
<dbReference type="EMBL" id="JAEHHL010000010">
    <property type="protein sequence ID" value="MBK0400807.1"/>
    <property type="molecule type" value="Genomic_DNA"/>
</dbReference>
<proteinExistence type="predicted"/>
<dbReference type="Proteomes" id="UP000655420">
    <property type="component" value="Unassembled WGS sequence"/>
</dbReference>
<evidence type="ECO:0000313" key="3">
    <source>
        <dbReference type="Proteomes" id="UP000655420"/>
    </source>
</evidence>
<feature type="transmembrane region" description="Helical" evidence="1">
    <location>
        <begin position="31"/>
        <end position="55"/>
    </location>
</feature>
<evidence type="ECO:0000313" key="2">
    <source>
        <dbReference type="EMBL" id="MBK0400807.1"/>
    </source>
</evidence>
<accession>A0A8J7MAU7</accession>
<comment type="caution">
    <text evidence="2">The sequence shown here is derived from an EMBL/GenBank/DDBJ whole genome shotgun (WGS) entry which is preliminary data.</text>
</comment>
<gene>
    <name evidence="2" type="ORF">H0I76_16525</name>
</gene>
<evidence type="ECO:0000256" key="1">
    <source>
        <dbReference type="SAM" id="Phobius"/>
    </source>
</evidence>
<dbReference type="RefSeq" id="WP_200612345.1">
    <property type="nucleotide sequence ID" value="NZ_JAEHHL010000010.1"/>
</dbReference>
<reference evidence="2" key="1">
    <citation type="submission" date="2020-12" db="EMBL/GenBank/DDBJ databases">
        <title>Bacterial taxonomy.</title>
        <authorList>
            <person name="Pan X."/>
        </authorList>
    </citation>
    <scope>NUCLEOTIDE SEQUENCE</scope>
    <source>
        <strain evidence="2">M0105</strain>
    </source>
</reference>
<organism evidence="2 3">
    <name type="scientific">Thermohalobaculum xanthum</name>
    <dbReference type="NCBI Taxonomy" id="2753746"/>
    <lineage>
        <taxon>Bacteria</taxon>
        <taxon>Pseudomonadati</taxon>
        <taxon>Pseudomonadota</taxon>
        <taxon>Alphaproteobacteria</taxon>
        <taxon>Rhodobacterales</taxon>
        <taxon>Paracoccaceae</taxon>
        <taxon>Thermohalobaculum</taxon>
    </lineage>
</organism>
<protein>
    <submittedName>
        <fullName evidence="2">Uncharacterized protein</fullName>
    </submittedName>
</protein>
<dbReference type="AlphaFoldDB" id="A0A8J7MAU7"/>
<keyword evidence="1" id="KW-1133">Transmembrane helix</keyword>
<name>A0A8J7MAU7_9RHOB</name>
<keyword evidence="3" id="KW-1185">Reference proteome</keyword>
<keyword evidence="1" id="KW-0472">Membrane</keyword>